<organism evidence="2 3">
    <name type="scientific">Albimonas donghaensis</name>
    <dbReference type="NCBI Taxonomy" id="356660"/>
    <lineage>
        <taxon>Bacteria</taxon>
        <taxon>Pseudomonadati</taxon>
        <taxon>Pseudomonadota</taxon>
        <taxon>Alphaproteobacteria</taxon>
        <taxon>Rhodobacterales</taxon>
        <taxon>Paracoccaceae</taxon>
        <taxon>Albimonas</taxon>
    </lineage>
</organism>
<dbReference type="EMBL" id="FNMZ01000004">
    <property type="protein sequence ID" value="SDX23001.1"/>
    <property type="molecule type" value="Genomic_DNA"/>
</dbReference>
<sequence length="447" mass="50401">MITSTMHPHPHSRPSKPMPEITVVDAIMGSGKTTWMMKKLEDEVTRAKGRRLLGEVDATRYIYVAPLLKEVERVIRSCPTVGFRQPLQLGCRKADHLLELLASGENICTTHALFRALTPEHVELVRRRRYVLIIDEALTTVEEFKITPGDRKLLFGGGLMRVGDDRGRLTWNDAGSSAYYGKFSTERGLCIQGSLHQSPAGPLIWEFPISALEPFAEVFVLTYLFEGSLMESWFRSHGVRWARKTVHEGRLMDRSAVDDRPRLAQIARNLEIYDGESNRVGSPRQKPGARRSQPLSSSWLKRDSDNGYVEAKKLRGAATYYFRTVAKTKSRVNAWTTFKDHREALQGEGYTRGFIPVNARATNEHAHKTSLAYLANIFPLPVLANHCAAGGLPFNAEAYALSEMVQWIWRSAIRNDEPVELFIPSERMRGLLLTWLETGRAPQPASG</sequence>
<evidence type="ECO:0000313" key="2">
    <source>
        <dbReference type="EMBL" id="SDX23001.1"/>
    </source>
</evidence>
<evidence type="ECO:0000256" key="1">
    <source>
        <dbReference type="SAM" id="MobiDB-lite"/>
    </source>
</evidence>
<accession>A0A1H3A0P4</accession>
<protein>
    <submittedName>
        <fullName evidence="2">Uncharacterized protein</fullName>
    </submittedName>
</protein>
<dbReference type="Proteomes" id="UP000199118">
    <property type="component" value="Unassembled WGS sequence"/>
</dbReference>
<evidence type="ECO:0000313" key="3">
    <source>
        <dbReference type="Proteomes" id="UP000199118"/>
    </source>
</evidence>
<name>A0A1H3A0P4_9RHOB</name>
<gene>
    <name evidence="2" type="ORF">SAMN05444336_1048</name>
</gene>
<dbReference type="OrthoDB" id="1898893at2"/>
<dbReference type="AlphaFoldDB" id="A0A1H3A0P4"/>
<feature type="region of interest" description="Disordered" evidence="1">
    <location>
        <begin position="276"/>
        <end position="298"/>
    </location>
</feature>
<dbReference type="RefSeq" id="WP_092682137.1">
    <property type="nucleotide sequence ID" value="NZ_FNMZ01000004.1"/>
</dbReference>
<reference evidence="2 3" key="1">
    <citation type="submission" date="2016-10" db="EMBL/GenBank/DDBJ databases">
        <authorList>
            <person name="de Groot N.N."/>
        </authorList>
    </citation>
    <scope>NUCLEOTIDE SEQUENCE [LARGE SCALE GENOMIC DNA]</scope>
    <source>
        <strain evidence="2 3">DSM 17890</strain>
    </source>
</reference>
<proteinExistence type="predicted"/>
<keyword evidence="3" id="KW-1185">Reference proteome</keyword>